<accession>A0A481YXC4</accession>
<dbReference type="InterPro" id="IPR043882">
    <property type="entry name" value="DUF5850"/>
</dbReference>
<sequence>MDNQKLMIGLAVIVALFVAYCWYCRKDKSDKKKKDKKRENFTYDQLALNAKNYTFIPSRNCQGCLPQSRPDFASMTCNPGNLPPALEGMSADQIEQEIDLHYRRPMEMVDTKDLLPETDISGLSFGVDPSEDFANKFVWHRTTHARLKRRNWETGAAMIRGDLIIDPGKQSWFQHDNDYRDLTPGFIPKQYCGEVDVEDLTYNMHKVH</sequence>
<reference evidence="2" key="1">
    <citation type="journal article" date="2019" name="MBio">
        <title>Virus Genomes from Deep Sea Sediments Expand the Ocean Megavirome and Support Independent Origins of Viral Gigantism.</title>
        <authorList>
            <person name="Backstrom D."/>
            <person name="Yutin N."/>
            <person name="Jorgensen S.L."/>
            <person name="Dharamshi J."/>
            <person name="Homa F."/>
            <person name="Zaremba-Niedwiedzka K."/>
            <person name="Spang A."/>
            <person name="Wolf Y.I."/>
            <person name="Koonin E.V."/>
            <person name="Ettema T.J."/>
        </authorList>
    </citation>
    <scope>NUCLEOTIDE SEQUENCE</scope>
</reference>
<name>A0A481YXC4_9VIRU</name>
<evidence type="ECO:0000256" key="1">
    <source>
        <dbReference type="SAM" id="Phobius"/>
    </source>
</evidence>
<keyword evidence="1" id="KW-1133">Transmembrane helix</keyword>
<feature type="transmembrane region" description="Helical" evidence="1">
    <location>
        <begin position="6"/>
        <end position="24"/>
    </location>
</feature>
<proteinExistence type="predicted"/>
<keyword evidence="1" id="KW-0812">Transmembrane</keyword>
<keyword evidence="1" id="KW-0472">Membrane</keyword>
<dbReference type="EMBL" id="MK500346">
    <property type="protein sequence ID" value="QBK87214.1"/>
    <property type="molecule type" value="Genomic_DNA"/>
</dbReference>
<protein>
    <submittedName>
        <fullName evidence="2">Uncharacterized protein</fullName>
    </submittedName>
</protein>
<evidence type="ECO:0000313" key="2">
    <source>
        <dbReference type="EMBL" id="QBK87214.1"/>
    </source>
</evidence>
<dbReference type="Pfam" id="PF19168">
    <property type="entry name" value="DUF5850"/>
    <property type="match status" value="1"/>
</dbReference>
<gene>
    <name evidence="2" type="ORF">LCMAC201_01160</name>
</gene>
<organism evidence="2">
    <name type="scientific">Marseillevirus LCMAC201</name>
    <dbReference type="NCBI Taxonomy" id="2506605"/>
    <lineage>
        <taxon>Viruses</taxon>
        <taxon>Varidnaviria</taxon>
        <taxon>Bamfordvirae</taxon>
        <taxon>Nucleocytoviricota</taxon>
        <taxon>Megaviricetes</taxon>
        <taxon>Pimascovirales</taxon>
        <taxon>Pimascovirales incertae sedis</taxon>
        <taxon>Marseilleviridae</taxon>
    </lineage>
</organism>